<evidence type="ECO:0000313" key="5">
    <source>
        <dbReference type="EMBL" id="TDE41469.1"/>
    </source>
</evidence>
<protein>
    <submittedName>
        <fullName evidence="5">Threonine synthase</fullName>
        <ecNumber evidence="5">4.2.3.1</ecNumber>
    </submittedName>
</protein>
<dbReference type="GO" id="GO:0004794">
    <property type="term" value="F:threonine deaminase activity"/>
    <property type="evidence" value="ECO:0007669"/>
    <property type="project" value="TreeGrafter"/>
</dbReference>
<keyword evidence="2" id="KW-0663">Pyridoxal phosphate</keyword>
<proteinExistence type="predicted"/>
<accession>A0A4R5F265</accession>
<dbReference type="NCBIfam" id="NF006050">
    <property type="entry name" value="PRK08197.1"/>
    <property type="match status" value="1"/>
</dbReference>
<dbReference type="EC" id="4.2.3.1" evidence="5"/>
<dbReference type="Gene3D" id="3.40.50.1100">
    <property type="match status" value="2"/>
</dbReference>
<name>A0A4R5F265_9ACTN</name>
<keyword evidence="6" id="KW-1185">Reference proteome</keyword>
<gene>
    <name evidence="5" type="ORF">E1295_30025</name>
</gene>
<comment type="cofactor">
    <cofactor evidence="1">
        <name>pyridoxal 5'-phosphate</name>
        <dbReference type="ChEBI" id="CHEBI:597326"/>
    </cofactor>
</comment>
<dbReference type="GO" id="GO:0003941">
    <property type="term" value="F:L-serine ammonia-lyase activity"/>
    <property type="evidence" value="ECO:0007669"/>
    <property type="project" value="TreeGrafter"/>
</dbReference>
<dbReference type="Proteomes" id="UP000295136">
    <property type="component" value="Unassembled WGS sequence"/>
</dbReference>
<dbReference type="PANTHER" id="PTHR48078">
    <property type="entry name" value="THREONINE DEHYDRATASE, MITOCHONDRIAL-RELATED"/>
    <property type="match status" value="1"/>
</dbReference>
<dbReference type="RefSeq" id="WP_132635144.1">
    <property type="nucleotide sequence ID" value="NZ_SMLD01000097.1"/>
</dbReference>
<dbReference type="GO" id="GO:0009097">
    <property type="term" value="P:isoleucine biosynthetic process"/>
    <property type="evidence" value="ECO:0007669"/>
    <property type="project" value="TreeGrafter"/>
</dbReference>
<dbReference type="InterPro" id="IPR001926">
    <property type="entry name" value="TrpB-like_PALP"/>
</dbReference>
<dbReference type="CDD" id="cd01563">
    <property type="entry name" value="Thr-synth_1"/>
    <property type="match status" value="1"/>
</dbReference>
<dbReference type="SUPFAM" id="SSF53686">
    <property type="entry name" value="Tryptophan synthase beta subunit-like PLP-dependent enzymes"/>
    <property type="match status" value="1"/>
</dbReference>
<dbReference type="InterPro" id="IPR000634">
    <property type="entry name" value="Ser/Thr_deHydtase_PyrdxlP-BS"/>
</dbReference>
<dbReference type="PROSITE" id="PS00165">
    <property type="entry name" value="DEHYDRATASE_SER_THR"/>
    <property type="match status" value="1"/>
</dbReference>
<dbReference type="AlphaFoldDB" id="A0A4R5F265"/>
<dbReference type="GO" id="GO:0006565">
    <property type="term" value="P:L-serine catabolic process"/>
    <property type="evidence" value="ECO:0007669"/>
    <property type="project" value="TreeGrafter"/>
</dbReference>
<dbReference type="GO" id="GO:0006567">
    <property type="term" value="P:L-threonine catabolic process"/>
    <property type="evidence" value="ECO:0007669"/>
    <property type="project" value="TreeGrafter"/>
</dbReference>
<comment type="caution">
    <text evidence="5">The sequence shown here is derived from an EMBL/GenBank/DDBJ whole genome shotgun (WGS) entry which is preliminary data.</text>
</comment>
<dbReference type="GO" id="GO:0004795">
    <property type="term" value="F:threonine synthase activity"/>
    <property type="evidence" value="ECO:0007669"/>
    <property type="project" value="UniProtKB-EC"/>
</dbReference>
<organism evidence="5 6">
    <name type="scientific">Nonomuraea mesophila</name>
    <dbReference type="NCBI Taxonomy" id="2530382"/>
    <lineage>
        <taxon>Bacteria</taxon>
        <taxon>Bacillati</taxon>
        <taxon>Actinomycetota</taxon>
        <taxon>Actinomycetes</taxon>
        <taxon>Streptosporangiales</taxon>
        <taxon>Streptosporangiaceae</taxon>
        <taxon>Nonomuraea</taxon>
    </lineage>
</organism>
<evidence type="ECO:0000256" key="3">
    <source>
        <dbReference type="ARBA" id="ARBA00023239"/>
    </source>
</evidence>
<evidence type="ECO:0000313" key="6">
    <source>
        <dbReference type="Proteomes" id="UP000295136"/>
    </source>
</evidence>
<dbReference type="PANTHER" id="PTHR48078:SF6">
    <property type="entry name" value="L-THREONINE DEHYDRATASE CATABOLIC TDCB"/>
    <property type="match status" value="1"/>
</dbReference>
<keyword evidence="3 5" id="KW-0456">Lyase</keyword>
<reference evidence="5 6" key="1">
    <citation type="submission" date="2019-03" db="EMBL/GenBank/DDBJ databases">
        <title>Draft genome sequences of novel Actinobacteria.</title>
        <authorList>
            <person name="Sahin N."/>
            <person name="Ay H."/>
            <person name="Saygin H."/>
        </authorList>
    </citation>
    <scope>NUCLEOTIDE SEQUENCE [LARGE SCALE GENOMIC DNA]</scope>
    <source>
        <strain evidence="5 6">6K102</strain>
    </source>
</reference>
<dbReference type="InterPro" id="IPR050147">
    <property type="entry name" value="Ser/Thr_Dehydratase"/>
</dbReference>
<evidence type="ECO:0000256" key="2">
    <source>
        <dbReference type="ARBA" id="ARBA00022898"/>
    </source>
</evidence>
<feature type="domain" description="Tryptophan synthase beta chain-like PALP" evidence="4">
    <location>
        <begin position="76"/>
        <end position="382"/>
    </location>
</feature>
<dbReference type="GO" id="GO:0030170">
    <property type="term" value="F:pyridoxal phosphate binding"/>
    <property type="evidence" value="ECO:0007669"/>
    <property type="project" value="InterPro"/>
</dbReference>
<dbReference type="InterPro" id="IPR036052">
    <property type="entry name" value="TrpB-like_PALP_sf"/>
</dbReference>
<sequence length="414" mass="43371">MSFSRLTHLECGRCGAVHDSEQPQNLCLTCGSPLLARYDLAAVRASLSPADLARRGPDLWRYHELLPVRDPAHVTTLGEGMTPLLPMARYGERIGLPRLLMKDEGLIPTGSFKARGAAVGVSRAAELGVERLAMPTNGNAGAAWALYGARAGLAATVVMPVDAPEITRRECVASGTDLHLVDGLISDAGRMVGELVAASGGRVFDTSTLKEPYRIEGKKTMGIEIAEQLGWRQPDVILYPTGGGVGLIGIHKALNELRELGWIGGSPPRLVAVQAEGCAPIVRAFEAGERESRHWDGARTVAFGINVPKPLGDFLILEALAETSGTAVTVTDAELLAELREVAALEGAFVCPEGAAAFAAARKLRASGWIGPDEQAVVLNTGAGLKYPGTVPVDAPVLGVDAHLPPRARGGGGA</sequence>
<evidence type="ECO:0000259" key="4">
    <source>
        <dbReference type="Pfam" id="PF00291"/>
    </source>
</evidence>
<dbReference type="EMBL" id="SMLD01000097">
    <property type="protein sequence ID" value="TDE41469.1"/>
    <property type="molecule type" value="Genomic_DNA"/>
</dbReference>
<dbReference type="Pfam" id="PF00291">
    <property type="entry name" value="PALP"/>
    <property type="match status" value="1"/>
</dbReference>
<evidence type="ECO:0000256" key="1">
    <source>
        <dbReference type="ARBA" id="ARBA00001933"/>
    </source>
</evidence>